<keyword evidence="8" id="KW-0966">Cell projection</keyword>
<evidence type="ECO:0000313" key="8">
    <source>
        <dbReference type="EMBL" id="AUD01706.1"/>
    </source>
</evidence>
<comment type="subcellular location">
    <subcellularLocation>
        <location evidence="1">Cell outer membrane</location>
    </subcellularLocation>
</comment>
<keyword evidence="8" id="KW-0969">Cilium</keyword>
<keyword evidence="2 4" id="KW-0472">Membrane</keyword>
<accession>A0A2K8YVR4</accession>
<keyword evidence="9" id="KW-1185">Reference proteome</keyword>
<dbReference type="CDD" id="cd15482">
    <property type="entry name" value="Sialidase_non-viral"/>
    <property type="match status" value="1"/>
</dbReference>
<dbReference type="Pfam" id="PF07676">
    <property type="entry name" value="PD40"/>
    <property type="match status" value="2"/>
</dbReference>
<feature type="signal peptide" evidence="6">
    <location>
        <begin position="1"/>
        <end position="21"/>
    </location>
</feature>
<evidence type="ECO:0000313" key="9">
    <source>
        <dbReference type="Proteomes" id="UP000232883"/>
    </source>
</evidence>
<evidence type="ECO:0000256" key="4">
    <source>
        <dbReference type="PROSITE-ProRule" id="PRU00473"/>
    </source>
</evidence>
<evidence type="ECO:0000256" key="1">
    <source>
        <dbReference type="ARBA" id="ARBA00004442"/>
    </source>
</evidence>
<dbReference type="GO" id="GO:0009279">
    <property type="term" value="C:cell outer membrane"/>
    <property type="evidence" value="ECO:0007669"/>
    <property type="project" value="UniProtKB-SubCell"/>
</dbReference>
<dbReference type="PROSITE" id="PS51123">
    <property type="entry name" value="OMPA_2"/>
    <property type="match status" value="1"/>
</dbReference>
<dbReference type="Gene3D" id="3.30.1330.60">
    <property type="entry name" value="OmpA-like domain"/>
    <property type="match status" value="1"/>
</dbReference>
<dbReference type="Gene3D" id="2.60.40.1120">
    <property type="entry name" value="Carboxypeptidase-like, regulatory domain"/>
    <property type="match status" value="1"/>
</dbReference>
<organism evidence="8 9">
    <name type="scientific">Spirosoma pollinicola</name>
    <dbReference type="NCBI Taxonomy" id="2057025"/>
    <lineage>
        <taxon>Bacteria</taxon>
        <taxon>Pseudomonadati</taxon>
        <taxon>Bacteroidota</taxon>
        <taxon>Cytophagia</taxon>
        <taxon>Cytophagales</taxon>
        <taxon>Cytophagaceae</taxon>
        <taxon>Spirosoma</taxon>
    </lineage>
</organism>
<keyword evidence="3" id="KW-0998">Cell outer membrane</keyword>
<proteinExistence type="predicted"/>
<dbReference type="PANTHER" id="PTHR30329:SF21">
    <property type="entry name" value="LIPOPROTEIN YIAD-RELATED"/>
    <property type="match status" value="1"/>
</dbReference>
<dbReference type="AlphaFoldDB" id="A0A2K8YVR4"/>
<evidence type="ECO:0000259" key="7">
    <source>
        <dbReference type="PROSITE" id="PS51123"/>
    </source>
</evidence>
<dbReference type="InterPro" id="IPR050330">
    <property type="entry name" value="Bact_OuterMem_StrucFunc"/>
</dbReference>
<feature type="chain" id="PRO_5014907801" evidence="6">
    <location>
        <begin position="22"/>
        <end position="713"/>
    </location>
</feature>
<feature type="region of interest" description="Disordered" evidence="5">
    <location>
        <begin position="25"/>
        <end position="54"/>
    </location>
</feature>
<dbReference type="Pfam" id="PF00691">
    <property type="entry name" value="OmpA"/>
    <property type="match status" value="1"/>
</dbReference>
<name>A0A2K8YVR4_9BACT</name>
<dbReference type="KEGG" id="spir:CWM47_07655"/>
<evidence type="ECO:0000256" key="5">
    <source>
        <dbReference type="SAM" id="MobiDB-lite"/>
    </source>
</evidence>
<dbReference type="PANTHER" id="PTHR30329">
    <property type="entry name" value="STATOR ELEMENT OF FLAGELLAR MOTOR COMPLEX"/>
    <property type="match status" value="1"/>
</dbReference>
<dbReference type="SUPFAM" id="SSF82171">
    <property type="entry name" value="DPP6 N-terminal domain-like"/>
    <property type="match status" value="1"/>
</dbReference>
<keyword evidence="6" id="KW-0732">Signal</keyword>
<dbReference type="InterPro" id="IPR006664">
    <property type="entry name" value="OMP_bac"/>
</dbReference>
<protein>
    <submittedName>
        <fullName evidence="8">Flagellar motor protein MotB</fullName>
    </submittedName>
</protein>
<dbReference type="InterPro" id="IPR011659">
    <property type="entry name" value="WD40"/>
</dbReference>
<dbReference type="CDD" id="cd07185">
    <property type="entry name" value="OmpA_C-like"/>
    <property type="match status" value="1"/>
</dbReference>
<reference evidence="8 9" key="1">
    <citation type="submission" date="2017-11" db="EMBL/GenBank/DDBJ databases">
        <title>Taxonomic description and genome sequences of Spirosoma HA7 sp. nov., isolated from pollen microhabitat of Corylus avellana.</title>
        <authorList>
            <person name="Ambika Manirajan B."/>
            <person name="Suarez C."/>
            <person name="Ratering S."/>
            <person name="Geissler-Plaum R."/>
            <person name="Cardinale M."/>
            <person name="Sylvia S."/>
        </authorList>
    </citation>
    <scope>NUCLEOTIDE SEQUENCE [LARGE SCALE GENOMIC DNA]</scope>
    <source>
        <strain evidence="8 9">HA7</strain>
    </source>
</reference>
<dbReference type="OrthoDB" id="1490539at2"/>
<dbReference type="SUPFAM" id="SSF103088">
    <property type="entry name" value="OmpA-like"/>
    <property type="match status" value="1"/>
</dbReference>
<evidence type="ECO:0000256" key="3">
    <source>
        <dbReference type="ARBA" id="ARBA00023237"/>
    </source>
</evidence>
<feature type="domain" description="OmpA-like" evidence="7">
    <location>
        <begin position="599"/>
        <end position="713"/>
    </location>
</feature>
<sequence length="713" mass="78459">MHSRRNLFFISLLLISFAGSAQSNELRPAETRTVKPNSSELKPQENKSASKPQTLSTIQWASRVIGVSSEKKSEPYGEQYKASQALGRPSKLPETGESPCAWAPFYADGTADEWIQVGFAKAITARQIVIAENVNPGAVVKVILIDEKGVEHPVYQATSIQARPEPLLRIFPKDSALMCQQIKVVINGAALKGINQIDAIGISEDVRPFTASVVVSKETPKEIKKENLGKTVNSAGQEVAPVIAPDGRTLYFTRNFNKANTGSSDRQDVWFSTLESGVGGNPSGWNEAVNIGSPINNAGDNAISGMSADGRTAYLINVYRPDGGMSFGISKSIRTKAGWSQPVECKIVNNYNLHEKNQLEFCVSPDGRAIILAVQRKDTRGDRDLYVSVQKSDNSWLEPVSLGGVINSADFESSPFLAADGRTLYFTSGGHPGFGNGDIFVSRRLDDSWGNWSEPENLGPSINTGEWDGYFTIPASGDYAYLSSRAGSLGEDDIFRLKLYPAIKPDPVAIITGVVLDAQSKKPVASEVVSSIFGEQKSIDKVEYSPETGEFKLILPTQKAYSLTASRDGYFPTTEVIDLSKDKRFRDIKKSLFLVKIEPGQKITMREVLFQQSQFALLPGADTELDRVVDMLQKYPTMELLIEGHTDNQGDWEPNMKLAGDRVRVVKEYLLEKGIAQERIQTKSWGPSKPIASNETEEKRKLNRRVEFTILKL</sequence>
<evidence type="ECO:0000256" key="6">
    <source>
        <dbReference type="SAM" id="SignalP"/>
    </source>
</evidence>
<feature type="compositionally biased region" description="Polar residues" evidence="5">
    <location>
        <begin position="34"/>
        <end position="54"/>
    </location>
</feature>
<keyword evidence="8" id="KW-0282">Flagellum</keyword>
<dbReference type="RefSeq" id="WP_100987427.1">
    <property type="nucleotide sequence ID" value="NZ_CP025096.1"/>
</dbReference>
<dbReference type="Proteomes" id="UP000232883">
    <property type="component" value="Chromosome"/>
</dbReference>
<dbReference type="EMBL" id="CP025096">
    <property type="protein sequence ID" value="AUD01706.1"/>
    <property type="molecule type" value="Genomic_DNA"/>
</dbReference>
<dbReference type="InterPro" id="IPR006665">
    <property type="entry name" value="OmpA-like"/>
</dbReference>
<dbReference type="InterPro" id="IPR036737">
    <property type="entry name" value="OmpA-like_sf"/>
</dbReference>
<dbReference type="PRINTS" id="PR01021">
    <property type="entry name" value="OMPADOMAIN"/>
</dbReference>
<gene>
    <name evidence="8" type="ORF">CWM47_07655</name>
</gene>
<evidence type="ECO:0000256" key="2">
    <source>
        <dbReference type="ARBA" id="ARBA00023136"/>
    </source>
</evidence>